<protein>
    <submittedName>
        <fullName evidence="3">Uncharacterized protein</fullName>
    </submittedName>
</protein>
<gene>
    <name evidence="3" type="ORF">CINC_LOCUS6608</name>
</gene>
<dbReference type="EMBL" id="LR824024">
    <property type="protein sequence ID" value="CAH0595203.1"/>
    <property type="molecule type" value="Genomic_DNA"/>
</dbReference>
<dbReference type="InterPro" id="IPR031734">
    <property type="entry name" value="MBF2"/>
</dbReference>
<feature type="compositionally biased region" description="Low complexity" evidence="1">
    <location>
        <begin position="336"/>
        <end position="350"/>
    </location>
</feature>
<sequence length="360" mass="39592">MILALIILQLSVLVAANPFHKYPFVFLLDVGNEELEKTNTEQIRLNVPGGSVALRYPAIGNGNTIGHIRVSGIDFGTDLKANIVDGGPGYKYVVLVFMGNQGVPYDAVVTVQTVNDGDLNPPDISGSVSDTEGYQTQEDVNNSAEDLSDDSPVTNTGESGISADVDESNIQMNAEQMQSSSNVYKYAQSESVENGDGYDEEIVNHGSEAQKIASDDEQDDDELKPVNESVNDSDADINLQYSDNIEETNEPYNQKGEESDDDDNGEETSQLGPSPAEEIPNEDVYSYDNLRQRFNGEAPENAEQSYSKPDYQQEPLDYEDPEETQPIFNDGESHSSYKYQDSNNNNYNNIDSDDSYAVAY</sequence>
<proteinExistence type="predicted"/>
<name>A0A9P0BW91_CHRIL</name>
<feature type="region of interest" description="Disordered" evidence="1">
    <location>
        <begin position="181"/>
        <end position="200"/>
    </location>
</feature>
<feature type="region of interest" description="Disordered" evidence="1">
    <location>
        <begin position="115"/>
        <end position="167"/>
    </location>
</feature>
<dbReference type="AlphaFoldDB" id="A0A9P0BW91"/>
<reference evidence="3" key="1">
    <citation type="submission" date="2021-12" db="EMBL/GenBank/DDBJ databases">
        <authorList>
            <person name="King R."/>
        </authorList>
    </citation>
    <scope>NUCLEOTIDE SEQUENCE</scope>
</reference>
<dbReference type="OrthoDB" id="8192965at2759"/>
<evidence type="ECO:0000313" key="3">
    <source>
        <dbReference type="EMBL" id="CAH0595203.1"/>
    </source>
</evidence>
<feature type="compositionally biased region" description="Polar residues" evidence="1">
    <location>
        <begin position="126"/>
        <end position="159"/>
    </location>
</feature>
<feature type="signal peptide" evidence="2">
    <location>
        <begin position="1"/>
        <end position="16"/>
    </location>
</feature>
<evidence type="ECO:0000313" key="4">
    <source>
        <dbReference type="Proteomes" id="UP001154114"/>
    </source>
</evidence>
<evidence type="ECO:0000256" key="2">
    <source>
        <dbReference type="SAM" id="SignalP"/>
    </source>
</evidence>
<dbReference type="Pfam" id="PF15868">
    <property type="entry name" value="MBF2"/>
    <property type="match status" value="1"/>
</dbReference>
<dbReference type="Proteomes" id="UP001154114">
    <property type="component" value="Chromosome 21"/>
</dbReference>
<feature type="chain" id="PRO_5040254214" evidence="2">
    <location>
        <begin position="17"/>
        <end position="360"/>
    </location>
</feature>
<keyword evidence="2" id="KW-0732">Signal</keyword>
<keyword evidence="4" id="KW-1185">Reference proteome</keyword>
<feature type="compositionally biased region" description="Polar residues" evidence="1">
    <location>
        <begin position="181"/>
        <end position="192"/>
    </location>
</feature>
<organism evidence="3 4">
    <name type="scientific">Chrysodeixis includens</name>
    <name type="common">Soybean looper</name>
    <name type="synonym">Pseudoplusia includens</name>
    <dbReference type="NCBI Taxonomy" id="689277"/>
    <lineage>
        <taxon>Eukaryota</taxon>
        <taxon>Metazoa</taxon>
        <taxon>Ecdysozoa</taxon>
        <taxon>Arthropoda</taxon>
        <taxon>Hexapoda</taxon>
        <taxon>Insecta</taxon>
        <taxon>Pterygota</taxon>
        <taxon>Neoptera</taxon>
        <taxon>Endopterygota</taxon>
        <taxon>Lepidoptera</taxon>
        <taxon>Glossata</taxon>
        <taxon>Ditrysia</taxon>
        <taxon>Noctuoidea</taxon>
        <taxon>Noctuidae</taxon>
        <taxon>Plusiinae</taxon>
        <taxon>Chrysodeixis</taxon>
    </lineage>
</organism>
<evidence type="ECO:0000256" key="1">
    <source>
        <dbReference type="SAM" id="MobiDB-lite"/>
    </source>
</evidence>
<feature type="region of interest" description="Disordered" evidence="1">
    <location>
        <begin position="211"/>
        <end position="360"/>
    </location>
</feature>
<accession>A0A9P0BW91</accession>